<evidence type="ECO:0000313" key="2">
    <source>
        <dbReference type="Proteomes" id="UP000243232"/>
    </source>
</evidence>
<protein>
    <recommendedName>
        <fullName evidence="3">Sel1 repeat-containing protein</fullName>
    </recommendedName>
</protein>
<dbReference type="Proteomes" id="UP000243232">
    <property type="component" value="Chromosome I"/>
</dbReference>
<reference evidence="2" key="1">
    <citation type="submission" date="2016-10" db="EMBL/GenBank/DDBJ databases">
        <authorList>
            <person name="Varghese N."/>
            <person name="Submissions S."/>
        </authorList>
    </citation>
    <scope>NUCLEOTIDE SEQUENCE [LARGE SCALE GENOMIC DNA]</scope>
    <source>
        <strain evidence="2">DSM 17875</strain>
    </source>
</reference>
<dbReference type="InterPro" id="IPR011990">
    <property type="entry name" value="TPR-like_helical_dom_sf"/>
</dbReference>
<dbReference type="SUPFAM" id="SSF81901">
    <property type="entry name" value="HCP-like"/>
    <property type="match status" value="1"/>
</dbReference>
<evidence type="ECO:0000313" key="1">
    <source>
        <dbReference type="EMBL" id="SDT93922.1"/>
    </source>
</evidence>
<organism evidence="1 2">
    <name type="scientific">Pseudomonas pohangensis</name>
    <dbReference type="NCBI Taxonomy" id="364197"/>
    <lineage>
        <taxon>Bacteria</taxon>
        <taxon>Pseudomonadati</taxon>
        <taxon>Pseudomonadota</taxon>
        <taxon>Gammaproteobacteria</taxon>
        <taxon>Pseudomonadales</taxon>
        <taxon>Pseudomonadaceae</taxon>
        <taxon>Pseudomonas</taxon>
    </lineage>
</organism>
<evidence type="ECO:0008006" key="3">
    <source>
        <dbReference type="Google" id="ProtNLM"/>
    </source>
</evidence>
<accession>A0A1H2EFI4</accession>
<name>A0A1H2EFI4_9PSED</name>
<dbReference type="InterPro" id="IPR006597">
    <property type="entry name" value="Sel1-like"/>
</dbReference>
<dbReference type="STRING" id="364197.SAMN05216296_0738"/>
<dbReference type="AlphaFoldDB" id="A0A1H2EFI4"/>
<proteinExistence type="predicted"/>
<dbReference type="EMBL" id="LT629785">
    <property type="protein sequence ID" value="SDT93922.1"/>
    <property type="molecule type" value="Genomic_DNA"/>
</dbReference>
<dbReference type="SMART" id="SM00671">
    <property type="entry name" value="SEL1"/>
    <property type="match status" value="3"/>
</dbReference>
<gene>
    <name evidence="1" type="ORF">SAMN05216296_0738</name>
</gene>
<dbReference type="Gene3D" id="1.25.40.10">
    <property type="entry name" value="Tetratricopeptide repeat domain"/>
    <property type="match status" value="1"/>
</dbReference>
<sequence>MIQPAPWWWKLRARLGYVVARRMLRWPALVKQPAVWRWMEGQFSRMANLGDTVAQSFYGHLLLYRGSGMGARQEGRRLLQLAAQAGDGKAAYQLGLLCLQQSPERAVDAAQAADWWLKAVAAGHPLAARKLADLYREGGPGLAADAELARQMDQRAAESGL</sequence>
<dbReference type="Pfam" id="PF08238">
    <property type="entry name" value="Sel1"/>
    <property type="match status" value="3"/>
</dbReference>
<keyword evidence="2" id="KW-1185">Reference proteome</keyword>